<name>X0UVR5_9ZZZZ</name>
<sequence length="58" mass="6468">EEFCASHAVVLARKGMFGAFWDKLRGLTDPAHYVITVLHSKLPSKGKDADVIRLVKDE</sequence>
<dbReference type="AlphaFoldDB" id="X0UVR5"/>
<gene>
    <name evidence="1" type="ORF">S01H1_33276</name>
</gene>
<organism evidence="1">
    <name type="scientific">marine sediment metagenome</name>
    <dbReference type="NCBI Taxonomy" id="412755"/>
    <lineage>
        <taxon>unclassified sequences</taxon>
        <taxon>metagenomes</taxon>
        <taxon>ecological metagenomes</taxon>
    </lineage>
</organism>
<reference evidence="1" key="1">
    <citation type="journal article" date="2014" name="Front. Microbiol.">
        <title>High frequency of phylogenetically diverse reductive dehalogenase-homologous genes in deep subseafloor sedimentary metagenomes.</title>
        <authorList>
            <person name="Kawai M."/>
            <person name="Futagami T."/>
            <person name="Toyoda A."/>
            <person name="Takaki Y."/>
            <person name="Nishi S."/>
            <person name="Hori S."/>
            <person name="Arai W."/>
            <person name="Tsubouchi T."/>
            <person name="Morono Y."/>
            <person name="Uchiyama I."/>
            <person name="Ito T."/>
            <person name="Fujiyama A."/>
            <person name="Inagaki F."/>
            <person name="Takami H."/>
        </authorList>
    </citation>
    <scope>NUCLEOTIDE SEQUENCE</scope>
    <source>
        <strain evidence="1">Expedition CK06-06</strain>
    </source>
</reference>
<feature type="non-terminal residue" evidence="1">
    <location>
        <position position="1"/>
    </location>
</feature>
<proteinExistence type="predicted"/>
<comment type="caution">
    <text evidence="1">The sequence shown here is derived from an EMBL/GenBank/DDBJ whole genome shotgun (WGS) entry which is preliminary data.</text>
</comment>
<protein>
    <submittedName>
        <fullName evidence="1">Uncharacterized protein</fullName>
    </submittedName>
</protein>
<evidence type="ECO:0000313" key="1">
    <source>
        <dbReference type="EMBL" id="GAG09840.1"/>
    </source>
</evidence>
<accession>X0UVR5</accession>
<dbReference type="EMBL" id="BARS01020656">
    <property type="protein sequence ID" value="GAG09840.1"/>
    <property type="molecule type" value="Genomic_DNA"/>
</dbReference>